<dbReference type="AlphaFoldDB" id="A0A7T8KL66"/>
<feature type="region of interest" description="Disordered" evidence="1">
    <location>
        <begin position="91"/>
        <end position="168"/>
    </location>
</feature>
<feature type="compositionally biased region" description="Polar residues" evidence="1">
    <location>
        <begin position="420"/>
        <end position="443"/>
    </location>
</feature>
<sequence>MDEDSIYLSQSPRKGLRLSRRAPRVRPPPIQSLDKDLCPLEEEGDDSVALASQKASQENSQKSKKLLLLKDRRVTHAPLLRSDSSLLSNSIQVPTHDSVEAGSPKEKRLRLQRGGPNRNTTNKKNFSLTLEEETQGSESPIPNRSGRSPLVLLSGKSSRLGPRTTDNTLLQFDPNFESTRIQTPSHTRIPLRSRLSMTLNAQDEPEEEENPPASLLNLSSQSLYQKKLSEKKVVEGGTQMTPPLQHSPMKDTEVLQRSRLSHQGDLSIRSVYKKMLESHVVVEGGTQTTPLQAQKEQEKNQRHGNEAASPPSPQPPILDSIQEEENDNVHVEGSIEEEEEGGNGIINSPGSKEGESIQSGFLSVPCDAKSDDSIVLGYEEDFHMDFHGEQQLASPRRTSGVPQKRTTPRSVDRERRRSQETSSGYETPGRSSQKKLTPWSGSQRLKRSSLEASQSKRTTTTPYLLRKELHRRITKANASLQKGQGSMNKSTPRIDLANHSRNSQKSLEDDSPAPQIHPLALFCPTDSESEEEEDNSSNKDTRNEDEQPTLQSDCLPNQTKGLTPHTFRTRYGANDNDAHASHDKETRKMNLRKSIFMRRGIRVPKNSELKTESFEYFSRFCPFKLNKDAQAAFFKVSQDVMADIMNRLTDEAFYNSGRTNVYLKDVKNVMLQYKCFPPAPPGARLPNQFLYNFLIHNCDARAAKLSYP</sequence>
<keyword evidence="3" id="KW-1185">Reference proteome</keyword>
<feature type="compositionally biased region" description="Basic and acidic residues" evidence="1">
    <location>
        <begin position="97"/>
        <end position="106"/>
    </location>
</feature>
<feature type="compositionally biased region" description="Polar residues" evidence="1">
    <location>
        <begin position="391"/>
        <end position="409"/>
    </location>
</feature>
<name>A0A7T8KL66_CALRO</name>
<feature type="compositionally biased region" description="Polar residues" evidence="1">
    <location>
        <begin position="136"/>
        <end position="146"/>
    </location>
</feature>
<feature type="compositionally biased region" description="Polar residues" evidence="1">
    <location>
        <begin position="117"/>
        <end position="128"/>
    </location>
</feature>
<gene>
    <name evidence="2" type="ORF">FKW44_002869</name>
</gene>
<dbReference type="EMBL" id="CP045891">
    <property type="protein sequence ID" value="QQP57773.1"/>
    <property type="molecule type" value="Genomic_DNA"/>
</dbReference>
<feature type="compositionally biased region" description="Basic and acidic residues" evidence="1">
    <location>
        <begin position="536"/>
        <end position="545"/>
    </location>
</feature>
<feature type="region of interest" description="Disordered" evidence="1">
    <location>
        <begin position="283"/>
        <end position="364"/>
    </location>
</feature>
<feature type="compositionally biased region" description="Polar residues" evidence="1">
    <location>
        <begin position="285"/>
        <end position="294"/>
    </location>
</feature>
<organism evidence="2 3">
    <name type="scientific">Caligus rogercresseyi</name>
    <name type="common">Sea louse</name>
    <dbReference type="NCBI Taxonomy" id="217165"/>
    <lineage>
        <taxon>Eukaryota</taxon>
        <taxon>Metazoa</taxon>
        <taxon>Ecdysozoa</taxon>
        <taxon>Arthropoda</taxon>
        <taxon>Crustacea</taxon>
        <taxon>Multicrustacea</taxon>
        <taxon>Hexanauplia</taxon>
        <taxon>Copepoda</taxon>
        <taxon>Siphonostomatoida</taxon>
        <taxon>Caligidae</taxon>
        <taxon>Caligus</taxon>
    </lineage>
</organism>
<feature type="compositionally biased region" description="Polar residues" evidence="1">
    <location>
        <begin position="450"/>
        <end position="462"/>
    </location>
</feature>
<proteinExistence type="predicted"/>
<feature type="compositionally biased region" description="Polar residues" evidence="1">
    <location>
        <begin position="548"/>
        <end position="561"/>
    </location>
</feature>
<feature type="region of interest" description="Disordered" evidence="1">
    <location>
        <begin position="500"/>
        <end position="519"/>
    </location>
</feature>
<feature type="compositionally biased region" description="Basic residues" evidence="1">
    <location>
        <begin position="14"/>
        <end position="24"/>
    </location>
</feature>
<feature type="region of interest" description="Disordered" evidence="1">
    <location>
        <begin position="389"/>
        <end position="467"/>
    </location>
</feature>
<evidence type="ECO:0000256" key="1">
    <source>
        <dbReference type="SAM" id="MobiDB-lite"/>
    </source>
</evidence>
<feature type="compositionally biased region" description="Basic and acidic residues" evidence="1">
    <location>
        <begin position="576"/>
        <end position="586"/>
    </location>
</feature>
<evidence type="ECO:0000313" key="3">
    <source>
        <dbReference type="Proteomes" id="UP000595437"/>
    </source>
</evidence>
<feature type="region of interest" description="Disordered" evidence="1">
    <location>
        <begin position="1"/>
        <end position="64"/>
    </location>
</feature>
<dbReference type="Proteomes" id="UP000595437">
    <property type="component" value="Chromosome 2"/>
</dbReference>
<evidence type="ECO:0000313" key="2">
    <source>
        <dbReference type="EMBL" id="QQP57773.1"/>
    </source>
</evidence>
<feature type="compositionally biased region" description="Basic and acidic residues" evidence="1">
    <location>
        <begin position="410"/>
        <end position="419"/>
    </location>
</feature>
<reference evidence="3" key="1">
    <citation type="submission" date="2021-01" db="EMBL/GenBank/DDBJ databases">
        <title>Caligus Genome Assembly.</title>
        <authorList>
            <person name="Gallardo-Escarate C."/>
        </authorList>
    </citation>
    <scope>NUCLEOTIDE SEQUENCE [LARGE SCALE GENOMIC DNA]</scope>
</reference>
<feature type="region of interest" description="Disordered" evidence="1">
    <location>
        <begin position="526"/>
        <end position="586"/>
    </location>
</feature>
<protein>
    <submittedName>
        <fullName evidence="2">Uncharacterized protein</fullName>
    </submittedName>
</protein>
<feature type="compositionally biased region" description="Basic and acidic residues" evidence="1">
    <location>
        <begin position="295"/>
        <end position="305"/>
    </location>
</feature>
<accession>A0A7T8KL66</accession>